<feature type="region of interest" description="Disordered" evidence="1">
    <location>
        <begin position="1"/>
        <end position="42"/>
    </location>
</feature>
<dbReference type="EMBL" id="BLJP01000030">
    <property type="protein sequence ID" value="GFE94886.1"/>
    <property type="molecule type" value="Genomic_DNA"/>
</dbReference>
<proteinExistence type="predicted"/>
<keyword evidence="3" id="KW-1185">Reference proteome</keyword>
<feature type="compositionally biased region" description="Basic and acidic residues" evidence="1">
    <location>
        <begin position="1"/>
        <end position="14"/>
    </location>
</feature>
<reference evidence="2 3" key="1">
    <citation type="journal article" date="2020" name="Cell Rep.">
        <title>Local necrotic cells trigger systemic immune activation via gut microbiome dysbiosis in Drosophila.</title>
        <authorList>
            <person name="Kosakamoto H."/>
            <person name="Yamauchi T."/>
            <person name="Akuzawa-Tokita Y."/>
            <person name="Nishimura K."/>
            <person name="Soga T."/>
            <person name="Murakami T."/>
            <person name="Mori H."/>
            <person name="Yamamoto K."/>
            <person name="Miyazaki R."/>
            <person name="Koto A."/>
            <person name="Miura M."/>
            <person name="Obata F."/>
        </authorList>
    </citation>
    <scope>NUCLEOTIDE SEQUENCE [LARGE SCALE GENOMIC DNA]</scope>
    <source>
        <strain evidence="2 3">Ai</strain>
    </source>
</reference>
<evidence type="ECO:0000256" key="1">
    <source>
        <dbReference type="SAM" id="MobiDB-lite"/>
    </source>
</evidence>
<organism evidence="2 3">
    <name type="scientific">Acetobacter persici</name>
    <dbReference type="NCBI Taxonomy" id="1076596"/>
    <lineage>
        <taxon>Bacteria</taxon>
        <taxon>Pseudomonadati</taxon>
        <taxon>Pseudomonadota</taxon>
        <taxon>Alphaproteobacteria</taxon>
        <taxon>Acetobacterales</taxon>
        <taxon>Acetobacteraceae</taxon>
        <taxon>Acetobacter</taxon>
    </lineage>
</organism>
<dbReference type="AlphaFoldDB" id="A0A6V8IE77"/>
<comment type="caution">
    <text evidence="2">The sequence shown here is derived from an EMBL/GenBank/DDBJ whole genome shotgun (WGS) entry which is preliminary data.</text>
</comment>
<sequence length="64" mass="6999">MSSDEKKPPKKETAKPTFVPRPSIFEQRTGQKGADTGNMTIGDAPSEIEQISAIVDDLLRALKK</sequence>
<evidence type="ECO:0000313" key="2">
    <source>
        <dbReference type="EMBL" id="GFE94886.1"/>
    </source>
</evidence>
<dbReference type="Proteomes" id="UP000548726">
    <property type="component" value="Unassembled WGS sequence"/>
</dbReference>
<gene>
    <name evidence="2" type="ORF">DmAi_29450</name>
</gene>
<evidence type="ECO:0000313" key="3">
    <source>
        <dbReference type="Proteomes" id="UP000548726"/>
    </source>
</evidence>
<protein>
    <submittedName>
        <fullName evidence="2">Uncharacterized protein</fullName>
    </submittedName>
</protein>
<name>A0A6V8IE77_9PROT</name>
<accession>A0A6V8IE77</accession>